<reference evidence="7 8" key="1">
    <citation type="journal article" date="2016" name="Sci. Rep.">
        <title>Peltaster fructicola genome reveals evolution from an invasive phytopathogen to an ectophytic parasite.</title>
        <authorList>
            <person name="Xu C."/>
            <person name="Chen H."/>
            <person name="Gleason M.L."/>
            <person name="Xu J.R."/>
            <person name="Liu H."/>
            <person name="Zhang R."/>
            <person name="Sun G."/>
        </authorList>
    </citation>
    <scope>NUCLEOTIDE SEQUENCE [LARGE SCALE GENOMIC DNA]</scope>
    <source>
        <strain evidence="7 8">LNHT1506</strain>
    </source>
</reference>
<name>A0A6H0XUT9_9PEZI</name>
<dbReference type="SUPFAM" id="SSF56112">
    <property type="entry name" value="Protein kinase-like (PK-like)"/>
    <property type="match status" value="1"/>
</dbReference>
<dbReference type="PROSITE" id="PS50011">
    <property type="entry name" value="PROTEIN_KINASE_DOM"/>
    <property type="match status" value="1"/>
</dbReference>
<keyword evidence="3 4" id="KW-0067">ATP-binding</keyword>
<comment type="similarity">
    <text evidence="5">Belongs to the protein kinase superfamily.</text>
</comment>
<evidence type="ECO:0000256" key="2">
    <source>
        <dbReference type="ARBA" id="ARBA00022741"/>
    </source>
</evidence>
<dbReference type="OrthoDB" id="5800476at2759"/>
<evidence type="ECO:0000256" key="4">
    <source>
        <dbReference type="PROSITE-ProRule" id="PRU10141"/>
    </source>
</evidence>
<dbReference type="CDD" id="cd14016">
    <property type="entry name" value="STKc_CK1"/>
    <property type="match status" value="1"/>
</dbReference>
<evidence type="ECO:0000256" key="3">
    <source>
        <dbReference type="ARBA" id="ARBA00022840"/>
    </source>
</evidence>
<dbReference type="InterPro" id="IPR050235">
    <property type="entry name" value="CK1_Ser-Thr_kinase"/>
</dbReference>
<dbReference type="Pfam" id="PF00069">
    <property type="entry name" value="Pkinase"/>
    <property type="match status" value="1"/>
</dbReference>
<dbReference type="PROSITE" id="PS00107">
    <property type="entry name" value="PROTEIN_KINASE_ATP"/>
    <property type="match status" value="1"/>
</dbReference>
<dbReference type="GO" id="GO:0005524">
    <property type="term" value="F:ATP binding"/>
    <property type="evidence" value="ECO:0007669"/>
    <property type="project" value="UniProtKB-UniRule"/>
</dbReference>
<feature type="domain" description="Protein kinase" evidence="6">
    <location>
        <begin position="17"/>
        <end position="327"/>
    </location>
</feature>
<dbReference type="InterPro" id="IPR017441">
    <property type="entry name" value="Protein_kinase_ATP_BS"/>
</dbReference>
<dbReference type="InterPro" id="IPR008271">
    <property type="entry name" value="Ser/Thr_kinase_AS"/>
</dbReference>
<dbReference type="EC" id="2.7.11.1" evidence="1"/>
<dbReference type="Gene3D" id="1.10.510.10">
    <property type="entry name" value="Transferase(Phosphotransferase) domain 1"/>
    <property type="match status" value="1"/>
</dbReference>
<evidence type="ECO:0000313" key="8">
    <source>
        <dbReference type="Proteomes" id="UP000503462"/>
    </source>
</evidence>
<dbReference type="InterPro" id="IPR011009">
    <property type="entry name" value="Kinase-like_dom_sf"/>
</dbReference>
<feature type="binding site" evidence="4">
    <location>
        <position position="46"/>
    </location>
    <ligand>
        <name>ATP</name>
        <dbReference type="ChEBI" id="CHEBI:30616"/>
    </ligand>
</feature>
<proteinExistence type="inferred from homology"/>
<dbReference type="PROSITE" id="PS00108">
    <property type="entry name" value="PROTEIN_KINASE_ST"/>
    <property type="match status" value="1"/>
</dbReference>
<evidence type="ECO:0000259" key="6">
    <source>
        <dbReference type="PROSITE" id="PS50011"/>
    </source>
</evidence>
<sequence length="330" mass="38064">MDPFLKKVHDRPIDGKYTLVRQIGVGGFGAVFLGRDLSLNQEVALKLEHHSIDPSLLEGEASRYESFQGEKGFPRLYWFGWHDDFRVMAFELLGPSLADVFCYCERRLTLKTILMITDQLLVRLETLHAKGFVHRDIKPRNFLLGTGIHSNDIYMTDFGLVDNYMARHYDPGIESEAEISRWEHLVGTAGFASIRAHRGIVQFPGDDLESLGYMLIYFLHGKLPWHGQAAERGKKSNQEVMEMKMQMTPEQLCFGLPEEFCQYMQLVKTLERGEMPSYRKIRASFQNLAAREGLPYDHVYDWTIRNYLETEDEKRPIPGHVATVPTLDQD</sequence>
<accession>A0A6H0XUT9</accession>
<dbReference type="PANTHER" id="PTHR11909">
    <property type="entry name" value="CASEIN KINASE-RELATED"/>
    <property type="match status" value="1"/>
</dbReference>
<gene>
    <name evidence="7" type="ORF">AMS68_003895</name>
</gene>
<evidence type="ECO:0000313" key="7">
    <source>
        <dbReference type="EMBL" id="QIW98377.1"/>
    </source>
</evidence>
<dbReference type="InterPro" id="IPR000719">
    <property type="entry name" value="Prot_kinase_dom"/>
</dbReference>
<evidence type="ECO:0000256" key="5">
    <source>
        <dbReference type="RuleBase" id="RU000304"/>
    </source>
</evidence>
<organism evidence="7 8">
    <name type="scientific">Peltaster fructicola</name>
    <dbReference type="NCBI Taxonomy" id="286661"/>
    <lineage>
        <taxon>Eukaryota</taxon>
        <taxon>Fungi</taxon>
        <taxon>Dikarya</taxon>
        <taxon>Ascomycota</taxon>
        <taxon>Pezizomycotina</taxon>
        <taxon>Dothideomycetes</taxon>
        <taxon>Dothideomycetes incertae sedis</taxon>
        <taxon>Peltaster</taxon>
    </lineage>
</organism>
<dbReference type="SMART" id="SM00220">
    <property type="entry name" value="S_TKc"/>
    <property type="match status" value="1"/>
</dbReference>
<dbReference type="Proteomes" id="UP000503462">
    <property type="component" value="Chromosome 3"/>
</dbReference>
<keyword evidence="8" id="KW-1185">Reference proteome</keyword>
<dbReference type="AlphaFoldDB" id="A0A6H0XUT9"/>
<keyword evidence="2 4" id="KW-0547">Nucleotide-binding</keyword>
<dbReference type="GO" id="GO:0004674">
    <property type="term" value="F:protein serine/threonine kinase activity"/>
    <property type="evidence" value="ECO:0007669"/>
    <property type="project" value="UniProtKB-KW"/>
</dbReference>
<dbReference type="EMBL" id="CP051141">
    <property type="protein sequence ID" value="QIW98377.1"/>
    <property type="molecule type" value="Genomic_DNA"/>
</dbReference>
<protein>
    <recommendedName>
        <fullName evidence="1">non-specific serine/threonine protein kinase</fullName>
        <ecNumber evidence="1">2.7.11.1</ecNumber>
    </recommendedName>
</protein>
<keyword evidence="5" id="KW-0418">Kinase</keyword>
<keyword evidence="5" id="KW-0723">Serine/threonine-protein kinase</keyword>
<keyword evidence="5" id="KW-0808">Transferase</keyword>
<evidence type="ECO:0000256" key="1">
    <source>
        <dbReference type="ARBA" id="ARBA00012513"/>
    </source>
</evidence>